<dbReference type="SMART" id="SM00347">
    <property type="entry name" value="HTH_MARR"/>
    <property type="match status" value="1"/>
</dbReference>
<keyword evidence="1" id="KW-0805">Transcription regulation</keyword>
<dbReference type="GO" id="GO:0003700">
    <property type="term" value="F:DNA-binding transcription factor activity"/>
    <property type="evidence" value="ECO:0007669"/>
    <property type="project" value="InterPro"/>
</dbReference>
<evidence type="ECO:0000256" key="1">
    <source>
        <dbReference type="ARBA" id="ARBA00023015"/>
    </source>
</evidence>
<reference evidence="5 6" key="1">
    <citation type="journal article" date="2015" name="Genome Announc.">
        <title>Expanding the biotechnology potential of lactobacilli through comparative genomics of 213 strains and associated genera.</title>
        <authorList>
            <person name="Sun Z."/>
            <person name="Harris H.M."/>
            <person name="McCann A."/>
            <person name="Guo C."/>
            <person name="Argimon S."/>
            <person name="Zhang W."/>
            <person name="Yang X."/>
            <person name="Jeffery I.B."/>
            <person name="Cooney J.C."/>
            <person name="Kagawa T.F."/>
            <person name="Liu W."/>
            <person name="Song Y."/>
            <person name="Salvetti E."/>
            <person name="Wrobel A."/>
            <person name="Rasinkangas P."/>
            <person name="Parkhill J."/>
            <person name="Rea M.C."/>
            <person name="O'Sullivan O."/>
            <person name="Ritari J."/>
            <person name="Douillard F.P."/>
            <person name="Paul Ross R."/>
            <person name="Yang R."/>
            <person name="Briner A.E."/>
            <person name="Felis G.E."/>
            <person name="de Vos W.M."/>
            <person name="Barrangou R."/>
            <person name="Klaenhammer T.R."/>
            <person name="Caufield P.W."/>
            <person name="Cui Y."/>
            <person name="Zhang H."/>
            <person name="O'Toole P.W."/>
        </authorList>
    </citation>
    <scope>NUCLEOTIDE SEQUENCE [LARGE SCALE GENOMIC DNA]</scope>
    <source>
        <strain evidence="5 6">DSM 14857</strain>
    </source>
</reference>
<dbReference type="OrthoDB" id="2608887at2"/>
<evidence type="ECO:0000313" key="6">
    <source>
        <dbReference type="Proteomes" id="UP000051647"/>
    </source>
</evidence>
<dbReference type="eggNOG" id="COG1846">
    <property type="taxonomic scope" value="Bacteria"/>
</dbReference>
<dbReference type="PATRIC" id="fig|1423815.3.peg.435"/>
<proteinExistence type="predicted"/>
<dbReference type="SUPFAM" id="SSF46785">
    <property type="entry name" value="Winged helix' DNA-binding domain"/>
    <property type="match status" value="1"/>
</dbReference>
<accession>A0A0R1SJL8</accession>
<organism evidence="5 6">
    <name type="scientific">Companilactobacillus versmoldensis DSM 14857 = KCTC 3814</name>
    <dbReference type="NCBI Taxonomy" id="1423815"/>
    <lineage>
        <taxon>Bacteria</taxon>
        <taxon>Bacillati</taxon>
        <taxon>Bacillota</taxon>
        <taxon>Bacilli</taxon>
        <taxon>Lactobacillales</taxon>
        <taxon>Lactobacillaceae</taxon>
        <taxon>Companilactobacillus</taxon>
    </lineage>
</organism>
<dbReference type="RefSeq" id="WP_010624348.1">
    <property type="nucleotide sequence ID" value="NZ_AZFA01000012.1"/>
</dbReference>
<comment type="caution">
    <text evidence="5">The sequence shown here is derived from an EMBL/GenBank/DDBJ whole genome shotgun (WGS) entry which is preliminary data.</text>
</comment>
<dbReference type="Proteomes" id="UP000051647">
    <property type="component" value="Unassembled WGS sequence"/>
</dbReference>
<dbReference type="EMBL" id="AZFA01000012">
    <property type="protein sequence ID" value="KRL66690.1"/>
    <property type="molecule type" value="Genomic_DNA"/>
</dbReference>
<dbReference type="InterPro" id="IPR000835">
    <property type="entry name" value="HTH_MarR-typ"/>
</dbReference>
<feature type="domain" description="HTH marR-type" evidence="4">
    <location>
        <begin position="3"/>
        <end position="139"/>
    </location>
</feature>
<dbReference type="InterPro" id="IPR036388">
    <property type="entry name" value="WH-like_DNA-bd_sf"/>
</dbReference>
<dbReference type="InterPro" id="IPR036390">
    <property type="entry name" value="WH_DNA-bd_sf"/>
</dbReference>
<dbReference type="GO" id="GO:0003677">
    <property type="term" value="F:DNA binding"/>
    <property type="evidence" value="ECO:0007669"/>
    <property type="project" value="UniProtKB-KW"/>
</dbReference>
<dbReference type="PANTHER" id="PTHR42756:SF1">
    <property type="entry name" value="TRANSCRIPTIONAL REPRESSOR OF EMRAB OPERON"/>
    <property type="match status" value="1"/>
</dbReference>
<dbReference type="Pfam" id="PF01047">
    <property type="entry name" value="MarR"/>
    <property type="match status" value="1"/>
</dbReference>
<dbReference type="PROSITE" id="PS50995">
    <property type="entry name" value="HTH_MARR_2"/>
    <property type="match status" value="1"/>
</dbReference>
<evidence type="ECO:0000256" key="2">
    <source>
        <dbReference type="ARBA" id="ARBA00023125"/>
    </source>
</evidence>
<dbReference type="InterPro" id="IPR011991">
    <property type="entry name" value="ArsR-like_HTH"/>
</dbReference>
<dbReference type="STRING" id="1423815.FC27_GL000428"/>
<name>A0A0R1SJL8_9LACO</name>
<evidence type="ECO:0000313" key="5">
    <source>
        <dbReference type="EMBL" id="KRL66690.1"/>
    </source>
</evidence>
<protein>
    <submittedName>
        <fullName evidence="5">Transcriptional regulator</fullName>
    </submittedName>
</protein>
<keyword evidence="3" id="KW-0804">Transcription</keyword>
<evidence type="ECO:0000256" key="3">
    <source>
        <dbReference type="ARBA" id="ARBA00023163"/>
    </source>
</evidence>
<dbReference type="Gene3D" id="1.10.10.10">
    <property type="entry name" value="Winged helix-like DNA-binding domain superfamily/Winged helix DNA-binding domain"/>
    <property type="match status" value="1"/>
</dbReference>
<keyword evidence="6" id="KW-1185">Reference proteome</keyword>
<evidence type="ECO:0000259" key="4">
    <source>
        <dbReference type="PROSITE" id="PS50995"/>
    </source>
</evidence>
<gene>
    <name evidence="5" type="ORF">FC27_GL000428</name>
</gene>
<keyword evidence="2" id="KW-0238">DNA-binding</keyword>
<dbReference type="AlphaFoldDB" id="A0A0R1SJL8"/>
<sequence length="148" mass="16726">MIEQEIYKALVNVLVFFNRTDQDKELIRIAGVDLEATSLQAFITIGRMQPTNVSDLANILGKSHSSVSRQIDKLESKEIVETENDHSDSRVRSIRLSCKGNQIIESINAARLEALKSAFSTWEEKDKQSLLSDLKHLSKTVDEMSKTF</sequence>
<dbReference type="PANTHER" id="PTHR42756">
    <property type="entry name" value="TRANSCRIPTIONAL REGULATOR, MARR"/>
    <property type="match status" value="1"/>
</dbReference>
<dbReference type="CDD" id="cd00090">
    <property type="entry name" value="HTH_ARSR"/>
    <property type="match status" value="1"/>
</dbReference>